<evidence type="ECO:0000313" key="1">
    <source>
        <dbReference type="EMBL" id="SHL66407.1"/>
    </source>
</evidence>
<reference evidence="2" key="1">
    <citation type="submission" date="2016-11" db="EMBL/GenBank/DDBJ databases">
        <authorList>
            <person name="Varghese N."/>
            <person name="Submissions S."/>
        </authorList>
    </citation>
    <scope>NUCLEOTIDE SEQUENCE [LARGE SCALE GENOMIC DNA]</scope>
    <source>
        <strain evidence="2">DSM 24724</strain>
    </source>
</reference>
<gene>
    <name evidence="1" type="ORF">SAMN05444484_102149</name>
</gene>
<keyword evidence="2" id="KW-1185">Reference proteome</keyword>
<proteinExistence type="predicted"/>
<dbReference type="AlphaFoldDB" id="A0A1M7CGT2"/>
<protein>
    <submittedName>
        <fullName evidence="1">Uncharacterized protein</fullName>
    </submittedName>
</protein>
<dbReference type="EMBL" id="FRBT01000002">
    <property type="protein sequence ID" value="SHL66407.1"/>
    <property type="molecule type" value="Genomic_DNA"/>
</dbReference>
<dbReference type="Proteomes" id="UP000184028">
    <property type="component" value="Unassembled WGS sequence"/>
</dbReference>
<name>A0A1M7CGT2_9FLAO</name>
<accession>A0A1M7CGT2</accession>
<evidence type="ECO:0000313" key="2">
    <source>
        <dbReference type="Proteomes" id="UP000184028"/>
    </source>
</evidence>
<organism evidence="1 2">
    <name type="scientific">Flavobacterium chilense</name>
    <dbReference type="NCBI Taxonomy" id="946677"/>
    <lineage>
        <taxon>Bacteria</taxon>
        <taxon>Pseudomonadati</taxon>
        <taxon>Bacteroidota</taxon>
        <taxon>Flavobacteriia</taxon>
        <taxon>Flavobacteriales</taxon>
        <taxon>Flavobacteriaceae</taxon>
        <taxon>Flavobacterium</taxon>
    </lineage>
</organism>
<sequence>MHLNSTFLNYFEAILKYKEHVLNELFCVKRALFASI</sequence>